<dbReference type="InterPro" id="IPR000073">
    <property type="entry name" value="AB_hydrolase_1"/>
</dbReference>
<dbReference type="Gene3D" id="3.40.50.1820">
    <property type="entry name" value="alpha/beta hydrolase"/>
    <property type="match status" value="1"/>
</dbReference>
<keyword evidence="3" id="KW-1185">Reference proteome</keyword>
<name>A0A317CNN5_9GAMM</name>
<feature type="domain" description="AB hydrolase-1" evidence="1">
    <location>
        <begin position="26"/>
        <end position="255"/>
    </location>
</feature>
<dbReference type="Pfam" id="PF12697">
    <property type="entry name" value="Abhydrolase_6"/>
    <property type="match status" value="1"/>
</dbReference>
<reference evidence="2 3" key="1">
    <citation type="submission" date="2018-05" db="EMBL/GenBank/DDBJ databases">
        <title>Leucothrix arctica sp. nov., isolated from Arctic seawater.</title>
        <authorList>
            <person name="Choi A."/>
            <person name="Baek K."/>
        </authorList>
    </citation>
    <scope>NUCLEOTIDE SEQUENCE [LARGE SCALE GENOMIC DNA]</scope>
    <source>
        <strain evidence="2 3">JCM 18388</strain>
    </source>
</reference>
<dbReference type="InterPro" id="IPR029058">
    <property type="entry name" value="AB_hydrolase_fold"/>
</dbReference>
<protein>
    <recommendedName>
        <fullName evidence="1">AB hydrolase-1 domain-containing protein</fullName>
    </recommendedName>
</protein>
<evidence type="ECO:0000313" key="3">
    <source>
        <dbReference type="Proteomes" id="UP000245539"/>
    </source>
</evidence>
<dbReference type="AlphaFoldDB" id="A0A317CNN5"/>
<organism evidence="2 3">
    <name type="scientific">Leucothrix pacifica</name>
    <dbReference type="NCBI Taxonomy" id="1247513"/>
    <lineage>
        <taxon>Bacteria</taxon>
        <taxon>Pseudomonadati</taxon>
        <taxon>Pseudomonadota</taxon>
        <taxon>Gammaproteobacteria</taxon>
        <taxon>Thiotrichales</taxon>
        <taxon>Thiotrichaceae</taxon>
        <taxon>Leucothrix</taxon>
    </lineage>
</organism>
<dbReference type="Proteomes" id="UP000245539">
    <property type="component" value="Unassembled WGS sequence"/>
</dbReference>
<accession>A0A317CNN5</accession>
<dbReference type="EMBL" id="QGKM01000005">
    <property type="protein sequence ID" value="PWR00135.1"/>
    <property type="molecule type" value="Genomic_DNA"/>
</dbReference>
<evidence type="ECO:0000313" key="2">
    <source>
        <dbReference type="EMBL" id="PWR00135.1"/>
    </source>
</evidence>
<comment type="caution">
    <text evidence="2">The sequence shown here is derived from an EMBL/GenBank/DDBJ whole genome shotgun (WGS) entry which is preliminary data.</text>
</comment>
<sequence>MALRLGYFLLVVLILNTTQVVHAKTIVFIHGYMAEGSIWSRSGVLDHLARNNWPFAGRYGYDAQGRVVYDVREQGRDATVTVELPWEQSIEFQASLLDKYLSEIYKHRPQPIVLVGHSAGGVVARFSLVKNPVSSVHALITIATPHLGTPMADLGALASDSPLGIFLQELGDPTLVRSRGLFRDLQPARRGSMLYWLNRQKHPAIPYFSIIRSNEVVDITRYDQADLVVPPAYQDMNNVQALRGKSVSIASDGGHALSVYDAIRIQKILKQL</sequence>
<proteinExistence type="predicted"/>
<dbReference type="SUPFAM" id="SSF53474">
    <property type="entry name" value="alpha/beta-Hydrolases"/>
    <property type="match status" value="1"/>
</dbReference>
<gene>
    <name evidence="2" type="ORF">DKW60_03065</name>
</gene>
<dbReference type="RefSeq" id="WP_109836190.1">
    <property type="nucleotide sequence ID" value="NZ_QGKM01000005.1"/>
</dbReference>
<evidence type="ECO:0000259" key="1">
    <source>
        <dbReference type="Pfam" id="PF12697"/>
    </source>
</evidence>
<dbReference type="OrthoDB" id="5760641at2"/>